<protein>
    <submittedName>
        <fullName evidence="1">Uncharacterized protein</fullName>
    </submittedName>
</protein>
<dbReference type="EMBL" id="UYYB01121973">
    <property type="protein sequence ID" value="VDM83258.1"/>
    <property type="molecule type" value="Genomic_DNA"/>
</dbReference>
<dbReference type="Proteomes" id="UP000270094">
    <property type="component" value="Unassembled WGS sequence"/>
</dbReference>
<proteinExistence type="predicted"/>
<organism evidence="1 2">
    <name type="scientific">Strongylus vulgaris</name>
    <name type="common">Blood worm</name>
    <dbReference type="NCBI Taxonomy" id="40348"/>
    <lineage>
        <taxon>Eukaryota</taxon>
        <taxon>Metazoa</taxon>
        <taxon>Ecdysozoa</taxon>
        <taxon>Nematoda</taxon>
        <taxon>Chromadorea</taxon>
        <taxon>Rhabditida</taxon>
        <taxon>Rhabditina</taxon>
        <taxon>Rhabditomorpha</taxon>
        <taxon>Strongyloidea</taxon>
        <taxon>Strongylidae</taxon>
        <taxon>Strongylus</taxon>
    </lineage>
</organism>
<sequence>MVSTPVPSTSFHREEGITGKELDHFLKTESHSICVLDCRIGGAAIKNACRVRLPNVLFRRLVNCSLSLSTISPRLNDPDVRVVIIPDGSDGTTSGALANALRKANVQHQILADVRVVIIPDGSDGTTSGALANALRKANVQHQILADPVEEVLSAFPSLRVDEERQPSRTSGDMVCLNLNALRIEPGVPPSTDKRQVFPVQILPHLFLGNYETASDAQALKRWVLY</sequence>
<accession>A0A3P7LVY1</accession>
<dbReference type="AlphaFoldDB" id="A0A3P7LVY1"/>
<evidence type="ECO:0000313" key="1">
    <source>
        <dbReference type="EMBL" id="VDM83258.1"/>
    </source>
</evidence>
<gene>
    <name evidence="1" type="ORF">SVUK_LOCUS18256</name>
</gene>
<keyword evidence="2" id="KW-1185">Reference proteome</keyword>
<name>A0A3P7LVY1_STRVU</name>
<evidence type="ECO:0000313" key="2">
    <source>
        <dbReference type="Proteomes" id="UP000270094"/>
    </source>
</evidence>
<dbReference type="OrthoDB" id="165342at2759"/>
<reference evidence="1 2" key="1">
    <citation type="submission" date="2018-11" db="EMBL/GenBank/DDBJ databases">
        <authorList>
            <consortium name="Pathogen Informatics"/>
        </authorList>
    </citation>
    <scope>NUCLEOTIDE SEQUENCE [LARGE SCALE GENOMIC DNA]</scope>
</reference>